<feature type="transmembrane region" description="Helical" evidence="1">
    <location>
        <begin position="84"/>
        <end position="108"/>
    </location>
</feature>
<feature type="transmembrane region" description="Helical" evidence="1">
    <location>
        <begin position="262"/>
        <end position="279"/>
    </location>
</feature>
<feature type="transmembrane region" description="Helical" evidence="1">
    <location>
        <begin position="156"/>
        <end position="183"/>
    </location>
</feature>
<reference evidence="2" key="1">
    <citation type="journal article" date="2020" name="mSystems">
        <title>Genome- and Community-Level Interaction Insights into Carbon Utilization and Element Cycling Functions of Hydrothermarchaeota in Hydrothermal Sediment.</title>
        <authorList>
            <person name="Zhou Z."/>
            <person name="Liu Y."/>
            <person name="Xu W."/>
            <person name="Pan J."/>
            <person name="Luo Z.H."/>
            <person name="Li M."/>
        </authorList>
    </citation>
    <scope>NUCLEOTIDE SEQUENCE [LARGE SCALE GENOMIC DNA]</scope>
    <source>
        <strain evidence="2">HyVt-93</strain>
    </source>
</reference>
<comment type="caution">
    <text evidence="2">The sequence shown here is derived from an EMBL/GenBank/DDBJ whole genome shotgun (WGS) entry which is preliminary data.</text>
</comment>
<dbReference type="EMBL" id="DRTU01000027">
    <property type="protein sequence ID" value="HHH99968.1"/>
    <property type="molecule type" value="Genomic_DNA"/>
</dbReference>
<keyword evidence="1" id="KW-0472">Membrane</keyword>
<keyword evidence="1" id="KW-1133">Transmembrane helix</keyword>
<accession>A0A7C5P122</accession>
<protein>
    <submittedName>
        <fullName evidence="2">Uncharacterized protein</fullName>
    </submittedName>
</protein>
<name>A0A7C5P122_THELI</name>
<organism evidence="2">
    <name type="scientific">Thermococcus litoralis</name>
    <dbReference type="NCBI Taxonomy" id="2265"/>
    <lineage>
        <taxon>Archaea</taxon>
        <taxon>Methanobacteriati</taxon>
        <taxon>Methanobacteriota</taxon>
        <taxon>Thermococci</taxon>
        <taxon>Thermococcales</taxon>
        <taxon>Thermococcaceae</taxon>
        <taxon>Thermococcus</taxon>
    </lineage>
</organism>
<sequence>MVQMGAVNAFARTIVTITKNPKLLLIPLIISIILSPISAYLVKEMPAFESLSELPESSNESIIFEEHGAFSEEMLTELADFFKFLLVFMLISLLLQALSEYAMIKGVLMAEEGERYSLIDLIHEGIMHVFQVFLITIIIGIISSAILLVPLFLFSALIFLSGSVALILLLILVEMPLALFVIGASSMAVPIYVLSNSISASLGCFSLAFKNKLSSMTFGVLLVLSIFFLLAVPASFVGLLFLGRTDFVANLAANLLQAPFQAIIQALVAIGGLMLYLEFSKRRYEEETIEEFKF</sequence>
<dbReference type="AlphaFoldDB" id="A0A7C5P122"/>
<dbReference type="Proteomes" id="UP000886217">
    <property type="component" value="Unassembled WGS sequence"/>
</dbReference>
<feature type="transmembrane region" description="Helical" evidence="1">
    <location>
        <begin position="23"/>
        <end position="42"/>
    </location>
</feature>
<proteinExistence type="predicted"/>
<gene>
    <name evidence="2" type="ORF">ENL40_00560</name>
</gene>
<feature type="transmembrane region" description="Helical" evidence="1">
    <location>
        <begin position="221"/>
        <end position="242"/>
    </location>
</feature>
<keyword evidence="1" id="KW-0812">Transmembrane</keyword>
<feature type="transmembrane region" description="Helical" evidence="1">
    <location>
        <begin position="128"/>
        <end position="149"/>
    </location>
</feature>
<evidence type="ECO:0000313" key="2">
    <source>
        <dbReference type="EMBL" id="HHH99968.1"/>
    </source>
</evidence>
<evidence type="ECO:0000256" key="1">
    <source>
        <dbReference type="SAM" id="Phobius"/>
    </source>
</evidence>